<accession>A0A9Q0DRV2</accession>
<evidence type="ECO:0000256" key="1">
    <source>
        <dbReference type="SAM" id="MobiDB-lite"/>
    </source>
</evidence>
<name>A0A9Q0DRV2_9TELE</name>
<comment type="caution">
    <text evidence="2">The sequence shown here is derived from an EMBL/GenBank/DDBJ whole genome shotgun (WGS) entry which is preliminary data.</text>
</comment>
<evidence type="ECO:0000313" key="3">
    <source>
        <dbReference type="Proteomes" id="UP001148018"/>
    </source>
</evidence>
<organism evidence="2 3">
    <name type="scientific">Muraenolepis orangiensis</name>
    <name type="common">Patagonian moray cod</name>
    <dbReference type="NCBI Taxonomy" id="630683"/>
    <lineage>
        <taxon>Eukaryota</taxon>
        <taxon>Metazoa</taxon>
        <taxon>Chordata</taxon>
        <taxon>Craniata</taxon>
        <taxon>Vertebrata</taxon>
        <taxon>Euteleostomi</taxon>
        <taxon>Actinopterygii</taxon>
        <taxon>Neopterygii</taxon>
        <taxon>Teleostei</taxon>
        <taxon>Neoteleostei</taxon>
        <taxon>Acanthomorphata</taxon>
        <taxon>Zeiogadaria</taxon>
        <taxon>Gadariae</taxon>
        <taxon>Gadiformes</taxon>
        <taxon>Muraenolepidoidei</taxon>
        <taxon>Muraenolepididae</taxon>
        <taxon>Muraenolepis</taxon>
    </lineage>
</organism>
<protein>
    <submittedName>
        <fullName evidence="2">Uncharacterized protein</fullName>
    </submittedName>
</protein>
<evidence type="ECO:0000313" key="2">
    <source>
        <dbReference type="EMBL" id="KAJ3593745.1"/>
    </source>
</evidence>
<reference evidence="2" key="1">
    <citation type="submission" date="2022-07" db="EMBL/GenBank/DDBJ databases">
        <title>Chromosome-level genome of Muraenolepis orangiensis.</title>
        <authorList>
            <person name="Kim J."/>
        </authorList>
    </citation>
    <scope>NUCLEOTIDE SEQUENCE</scope>
    <source>
        <strain evidence="2">KU_S4_2022</strain>
        <tissue evidence="2">Muscle</tissue>
    </source>
</reference>
<keyword evidence="3" id="KW-1185">Reference proteome</keyword>
<proteinExistence type="predicted"/>
<gene>
    <name evidence="2" type="ORF">NHX12_006079</name>
</gene>
<dbReference type="AlphaFoldDB" id="A0A9Q0DRV2"/>
<dbReference type="EMBL" id="JANIIK010000112">
    <property type="protein sequence ID" value="KAJ3593745.1"/>
    <property type="molecule type" value="Genomic_DNA"/>
</dbReference>
<sequence length="83" mass="8552">MPSRRKQTADGCQFAQGQCWSAAVGHLTEGSGPHNVQPSFCLQTPGPPRGPPSALWPHRAKSPSAAPLTPGALPGDGVKTRVG</sequence>
<dbReference type="Proteomes" id="UP001148018">
    <property type="component" value="Unassembled WGS sequence"/>
</dbReference>
<feature type="region of interest" description="Disordered" evidence="1">
    <location>
        <begin position="25"/>
        <end position="83"/>
    </location>
</feature>